<evidence type="ECO:0000256" key="1">
    <source>
        <dbReference type="SAM" id="MobiDB-lite"/>
    </source>
</evidence>
<dbReference type="AlphaFoldDB" id="A0A8S9LWR2"/>
<dbReference type="EMBL" id="QGKY02000089">
    <property type="protein sequence ID" value="KAF2609666.1"/>
    <property type="molecule type" value="Genomic_DNA"/>
</dbReference>
<sequence length="127" mass="14394">MVLFLSPPRVSVRSYVRRNPRKILCNGGSSETLRLISVRGRRRRRHETASQSSGPEFVFTDLGSFGRRRRAHQILFHLSAPWWKSRGTTPPPEILQNQIRAPSVFTGGGDSFPLSSHLQSPSPFRLD</sequence>
<gene>
    <name evidence="2" type="ORF">F2Q70_00013679</name>
</gene>
<evidence type="ECO:0000313" key="2">
    <source>
        <dbReference type="EMBL" id="KAF2609666.1"/>
    </source>
</evidence>
<name>A0A8S9LWR2_BRACR</name>
<feature type="compositionally biased region" description="Polar residues" evidence="1">
    <location>
        <begin position="113"/>
        <end position="127"/>
    </location>
</feature>
<protein>
    <submittedName>
        <fullName evidence="2">Uncharacterized protein</fullName>
    </submittedName>
</protein>
<accession>A0A8S9LWR2</accession>
<organism evidence="2">
    <name type="scientific">Brassica cretica</name>
    <name type="common">Mustard</name>
    <dbReference type="NCBI Taxonomy" id="69181"/>
    <lineage>
        <taxon>Eukaryota</taxon>
        <taxon>Viridiplantae</taxon>
        <taxon>Streptophyta</taxon>
        <taxon>Embryophyta</taxon>
        <taxon>Tracheophyta</taxon>
        <taxon>Spermatophyta</taxon>
        <taxon>Magnoliopsida</taxon>
        <taxon>eudicotyledons</taxon>
        <taxon>Gunneridae</taxon>
        <taxon>Pentapetalae</taxon>
        <taxon>rosids</taxon>
        <taxon>malvids</taxon>
        <taxon>Brassicales</taxon>
        <taxon>Brassicaceae</taxon>
        <taxon>Brassiceae</taxon>
        <taxon>Brassica</taxon>
    </lineage>
</organism>
<proteinExistence type="predicted"/>
<feature type="region of interest" description="Disordered" evidence="1">
    <location>
        <begin position="106"/>
        <end position="127"/>
    </location>
</feature>
<reference evidence="2" key="1">
    <citation type="submission" date="2019-12" db="EMBL/GenBank/DDBJ databases">
        <title>Genome sequencing and annotation of Brassica cretica.</title>
        <authorList>
            <person name="Studholme D.J."/>
            <person name="Sarris P.F."/>
        </authorList>
    </citation>
    <scope>NUCLEOTIDE SEQUENCE</scope>
    <source>
        <strain evidence="2">PFS-102/07</strain>
        <tissue evidence="2">Leaf</tissue>
    </source>
</reference>
<comment type="caution">
    <text evidence="2">The sequence shown here is derived from an EMBL/GenBank/DDBJ whole genome shotgun (WGS) entry which is preliminary data.</text>
</comment>